<dbReference type="Proteomes" id="UP000291591">
    <property type="component" value="Unassembled WGS sequence"/>
</dbReference>
<dbReference type="OrthoDB" id="9797653at2"/>
<proteinExistence type="predicted"/>
<sequence>MSFLPLRGVRIVDFCANIAGPFGSMILAQLGADVIKVEPPAGDDSRHYASQAAGVSVVHRYVGAGKRGVVIDLKSPDGVEVALAIIARSDVVLQSMRPGVADRLGIGREAALAQNPDVLYYDVNAFGTGPVGRGRPGYDPLVQAFSGIMEMTGHDDAPPTRCAPSVVDLGTGQWVAMGVLGALLARAKGQDVGTLETSLVDTAFSLVAYQATSARVTGQRPRRAGSGNPIAAPYQCYEAADGYLLLAAPSQKLWEAAARALGAPGLIDEERFATVADRTRNKDALEITITAITLREPTETWIERLSAAGVPAGKVFGLEEAVQTDIAAERGTFVDSDDVPLVRLPWLADGEPLAWQRPAPRLGEHTTEVLAELGYDAERRDELLASGAVAGDPAQSGTAATRI</sequence>
<keyword evidence="1 2" id="KW-0808">Transferase</keyword>
<dbReference type="GO" id="GO:0008410">
    <property type="term" value="F:CoA-transferase activity"/>
    <property type="evidence" value="ECO:0007669"/>
    <property type="project" value="TreeGrafter"/>
</dbReference>
<accession>A0A4Q7V295</accession>
<protein>
    <submittedName>
        <fullName evidence="2">Formyl-CoA transferase</fullName>
    </submittedName>
</protein>
<dbReference type="RefSeq" id="WP_130290956.1">
    <property type="nucleotide sequence ID" value="NZ_SHKL01000001.1"/>
</dbReference>
<organism evidence="2 3">
    <name type="scientific">Pseudonocardia sediminis</name>
    <dbReference type="NCBI Taxonomy" id="1397368"/>
    <lineage>
        <taxon>Bacteria</taxon>
        <taxon>Bacillati</taxon>
        <taxon>Actinomycetota</taxon>
        <taxon>Actinomycetes</taxon>
        <taxon>Pseudonocardiales</taxon>
        <taxon>Pseudonocardiaceae</taxon>
        <taxon>Pseudonocardia</taxon>
    </lineage>
</organism>
<evidence type="ECO:0000313" key="3">
    <source>
        <dbReference type="Proteomes" id="UP000291591"/>
    </source>
</evidence>
<evidence type="ECO:0000313" key="2">
    <source>
        <dbReference type="EMBL" id="RZT86699.1"/>
    </source>
</evidence>
<comment type="caution">
    <text evidence="2">The sequence shown here is derived from an EMBL/GenBank/DDBJ whole genome shotgun (WGS) entry which is preliminary data.</text>
</comment>
<evidence type="ECO:0000256" key="1">
    <source>
        <dbReference type="ARBA" id="ARBA00022679"/>
    </source>
</evidence>
<dbReference type="SUPFAM" id="SSF89796">
    <property type="entry name" value="CoA-transferase family III (CaiB/BaiF)"/>
    <property type="match status" value="1"/>
</dbReference>
<dbReference type="InterPro" id="IPR003673">
    <property type="entry name" value="CoA-Trfase_fam_III"/>
</dbReference>
<dbReference type="PANTHER" id="PTHR48207:SF4">
    <property type="entry name" value="BLL6097 PROTEIN"/>
    <property type="match status" value="1"/>
</dbReference>
<gene>
    <name evidence="2" type="ORF">EV383_3596</name>
</gene>
<keyword evidence="3" id="KW-1185">Reference proteome</keyword>
<dbReference type="InterPro" id="IPR023606">
    <property type="entry name" value="CoA-Trfase_III_dom_1_sf"/>
</dbReference>
<dbReference type="PANTHER" id="PTHR48207">
    <property type="entry name" value="SUCCINATE--HYDROXYMETHYLGLUTARATE COA-TRANSFERASE"/>
    <property type="match status" value="1"/>
</dbReference>
<dbReference type="Gene3D" id="3.40.50.10540">
    <property type="entry name" value="Crotonobetainyl-coa:carnitine coa-transferase, domain 1"/>
    <property type="match status" value="1"/>
</dbReference>
<name>A0A4Q7V295_PSEST</name>
<dbReference type="EMBL" id="SHKL01000001">
    <property type="protein sequence ID" value="RZT86699.1"/>
    <property type="molecule type" value="Genomic_DNA"/>
</dbReference>
<dbReference type="Gene3D" id="3.30.1540.10">
    <property type="entry name" value="formyl-coa transferase, domain 3"/>
    <property type="match status" value="1"/>
</dbReference>
<reference evidence="2 3" key="1">
    <citation type="submission" date="2019-02" db="EMBL/GenBank/DDBJ databases">
        <title>Sequencing the genomes of 1000 actinobacteria strains.</title>
        <authorList>
            <person name="Klenk H.-P."/>
        </authorList>
    </citation>
    <scope>NUCLEOTIDE SEQUENCE [LARGE SCALE GENOMIC DNA]</scope>
    <source>
        <strain evidence="2 3">DSM 45779</strain>
    </source>
</reference>
<dbReference type="InterPro" id="IPR050483">
    <property type="entry name" value="CoA-transferase_III_domain"/>
</dbReference>
<dbReference type="AlphaFoldDB" id="A0A4Q7V295"/>
<dbReference type="Pfam" id="PF02515">
    <property type="entry name" value="CoA_transf_3"/>
    <property type="match status" value="1"/>
</dbReference>
<dbReference type="InterPro" id="IPR044855">
    <property type="entry name" value="CoA-Trfase_III_dom3_sf"/>
</dbReference>